<dbReference type="EMBL" id="JAEKJZ010000001">
    <property type="protein sequence ID" value="MBN9670858.1"/>
    <property type="molecule type" value="Genomic_DNA"/>
</dbReference>
<accession>A0A939J1Y8</accession>
<sequence length="746" mass="81223">MSCHEGIEKFTSGVMMESIEAMGPDLGDPAGCVVCHGGNPQGLTAEEAHKGTPADLAEAGGPHMFYPDPGALWIADKSCGQCHEGYAERLTKSLMNTEAGKLQGNLWSWGVIDTHRSVYGNYDLVDEDGNVPTVGTDAYKDYMVAFSEAHPDQMPTSMEQVPEVDVDAVSQHPNLAGITYSRQQCQRCHVGVTGREKRGDFRGAGCSSCHVPYSNEGLYEGNDPTIAKDQPGKLLTHQMQGTRKSKVKVGEVEYSGIPSETCNSCHNRGKRIGVSYQGIMEFPYGSPYDEKGGKQPKLHTKNYVYIKDDLHHSIESREGNPAGGMLCQDCHTSVDMHGDGNLPGTTLAQVEIECEDCHGTVSKFPWELPLGYGEEHETDIGDTARGLADDVTAEQYFAEVYDAEDGYLLSARGNPLGNVIRRGDKVILHSASGLDFEVPVLRQLAIDGTWKSPNAEVAMMSVGKHMESMECYACHADWAPQCYGCHITVDYSEGKTDVDWIHNANSRGEDGLTADNQLGTNGLTSPGKVAETRSYLRWEEPTLGINGEGRVSPLMPGCQVITTVIDKDGNTVAHNETWMTPDAGGTKGLDHAAVQPHTAGREARTCESCHNNPKALGYGISGGRFMKGYDKGFTVDLETAKGEIIPKQTQMQSQAVPSLDHDLSRIVTEEGKQLVTVGSHWPLTGPLPQDMREKMERTGLCMGCHQNMTNEDLWNKVNSPAFLNNEEHQDVMNKAVHALADKKSAQ</sequence>
<evidence type="ECO:0008006" key="4">
    <source>
        <dbReference type="Google" id="ProtNLM"/>
    </source>
</evidence>
<evidence type="ECO:0000313" key="3">
    <source>
        <dbReference type="Proteomes" id="UP000664096"/>
    </source>
</evidence>
<proteinExistence type="predicted"/>
<gene>
    <name evidence="2" type="ORF">JF539_10970</name>
</gene>
<dbReference type="AlphaFoldDB" id="A0A939J1Y8"/>
<reference evidence="2" key="1">
    <citation type="submission" date="2020-12" db="EMBL/GenBank/DDBJ databases">
        <title>Oil enriched cultivation method for isolating marine PHA-producing bacteria.</title>
        <authorList>
            <person name="Zheng W."/>
            <person name="Yu S."/>
            <person name="Huang Y."/>
        </authorList>
    </citation>
    <scope>NUCLEOTIDE SEQUENCE</scope>
    <source>
        <strain evidence="2">SY-2-12</strain>
    </source>
</reference>
<comment type="caution">
    <text evidence="2">The sequence shown here is derived from an EMBL/GenBank/DDBJ whole genome shotgun (WGS) entry which is preliminary data.</text>
</comment>
<keyword evidence="1" id="KW-0732">Signal</keyword>
<organism evidence="2 3">
    <name type="scientific">Roseibium aggregatum</name>
    <dbReference type="NCBI Taxonomy" id="187304"/>
    <lineage>
        <taxon>Bacteria</taxon>
        <taxon>Pseudomonadati</taxon>
        <taxon>Pseudomonadota</taxon>
        <taxon>Alphaproteobacteria</taxon>
        <taxon>Hyphomicrobiales</taxon>
        <taxon>Stappiaceae</taxon>
        <taxon>Roseibium</taxon>
    </lineage>
</organism>
<dbReference type="Proteomes" id="UP000664096">
    <property type="component" value="Unassembled WGS sequence"/>
</dbReference>
<evidence type="ECO:0000256" key="1">
    <source>
        <dbReference type="ARBA" id="ARBA00022729"/>
    </source>
</evidence>
<name>A0A939J1Y8_9HYPH</name>
<dbReference type="InterPro" id="IPR051829">
    <property type="entry name" value="Multiheme_Cytochr_ET"/>
</dbReference>
<dbReference type="RefSeq" id="WP_207140427.1">
    <property type="nucleotide sequence ID" value="NZ_JAEKJZ010000001.1"/>
</dbReference>
<dbReference type="PANTHER" id="PTHR35038:SF8">
    <property type="entry name" value="C-TYPE POLYHEME CYTOCHROME OMCC"/>
    <property type="match status" value="1"/>
</dbReference>
<dbReference type="GO" id="GO:0016491">
    <property type="term" value="F:oxidoreductase activity"/>
    <property type="evidence" value="ECO:0007669"/>
    <property type="project" value="TreeGrafter"/>
</dbReference>
<dbReference type="PANTHER" id="PTHR35038">
    <property type="entry name" value="DISSIMILATORY SULFITE REDUCTASE SIRA"/>
    <property type="match status" value="1"/>
</dbReference>
<evidence type="ECO:0000313" key="2">
    <source>
        <dbReference type="EMBL" id="MBN9670858.1"/>
    </source>
</evidence>
<protein>
    <recommendedName>
        <fullName evidence="4">Cytochrome C</fullName>
    </recommendedName>
</protein>
<dbReference type="InterPro" id="IPR036280">
    <property type="entry name" value="Multihaem_cyt_sf"/>
</dbReference>
<dbReference type="SUPFAM" id="SSF48695">
    <property type="entry name" value="Multiheme cytochromes"/>
    <property type="match status" value="2"/>
</dbReference>